<keyword evidence="2" id="KW-1185">Reference proteome</keyword>
<reference evidence="1 2" key="1">
    <citation type="submission" date="2024-02" db="EMBL/GenBank/DDBJ databases">
        <title>Comparative Genomic Analysis of Flavobacterium Species Causing Columnaris Disease of Freshwater Fish in Thailand: Insights into Virulence and Resistance Mechanisms.</title>
        <authorList>
            <person name="Nguyen D."/>
            <person name="Chokmangmeepisarn P."/>
            <person name="Khianchaikhan K."/>
            <person name="Morishita M."/>
            <person name="Bunnoy A."/>
            <person name="Rodkhum C."/>
        </authorList>
    </citation>
    <scope>NUCLEOTIDE SEQUENCE [LARGE SCALE GENOMIC DNA]</scope>
    <source>
        <strain evidence="1 2">CNRT2201</strain>
    </source>
</reference>
<gene>
    <name evidence="1" type="ORF">V3I07_07255</name>
</gene>
<comment type="caution">
    <text evidence="1">The sequence shown here is derived from an EMBL/GenBank/DDBJ whole genome shotgun (WGS) entry which is preliminary data.</text>
</comment>
<name>A0ABW8P8L6_9FLAO</name>
<evidence type="ECO:0000313" key="2">
    <source>
        <dbReference type="Proteomes" id="UP001621706"/>
    </source>
</evidence>
<dbReference type="EMBL" id="JAZGZP010000009">
    <property type="protein sequence ID" value="MFK7000691.1"/>
    <property type="molecule type" value="Genomic_DNA"/>
</dbReference>
<organism evidence="1 2">
    <name type="scientific">Flavobacterium oreochromis</name>
    <dbReference type="NCBI Taxonomy" id="2906078"/>
    <lineage>
        <taxon>Bacteria</taxon>
        <taxon>Pseudomonadati</taxon>
        <taxon>Bacteroidota</taxon>
        <taxon>Flavobacteriia</taxon>
        <taxon>Flavobacteriales</taxon>
        <taxon>Flavobacteriaceae</taxon>
        <taxon>Flavobacterium</taxon>
    </lineage>
</organism>
<protein>
    <submittedName>
        <fullName evidence="1">Uncharacterized protein</fullName>
    </submittedName>
</protein>
<accession>A0ABW8P8L6</accession>
<evidence type="ECO:0000313" key="1">
    <source>
        <dbReference type="EMBL" id="MFK7000691.1"/>
    </source>
</evidence>
<sequence>MSKGPKKLNQISGEYYSKLSTPSVMVIPANEKVKFDITEWQPDTTPKEKQNKRKWQWLDKEKNIIQQFPSAPNTQFSISLPKKLCGSYLYYAQVSIEDIQKSSIAKIGFRGYCPPKITKAEWRKLPNGQNIANGTPIKYGDTIYLYLETEGLNGDKLTVEVYNQDTLLKDKVIRTIVGVEVNDGKVCLKIPNTTLWMGAVFNIQEIEEFYVKVKNLKGQYIVNSQEEQNHAEYLKIKKEVVSINIEKPTNTTAYKIGEVKTNKEVYGTCSFDELNIVSNTSSFGDTTKINENIFNKGKLSKKLLIKDGGRIFEIVASQENKLSINILNFKEKCRNTPKHSKGLKAYSEDYKEQIKEYNSDKVKLDISSKLSSFNLTPLKYIWPISNTPLSYQIFVNTCSYYNAEQSMFFVNVYPDIKWVLKFEYGCKYPIKYSDSWVKMRQSRIDDAIDKSQGAQIDGYNNELETTFKIALGAEFNDKRQKFDLTPEFEVKIKNLMKLFLSIKREVNNLLGDNENGGLVNRLPSTVKDKIKSTALKLGRAPITFEVMSPSLSFQLSWFCQNNYAKHFEVVQMIEGEFNFGPLIGAKGTLDLIAVSTYIPYIGQIVDKVDKALDLIGLKTTFAISGIGEIGVKADLNSKYSKISGFEFNKEKGGGVELNGKFGLEIELSAKGKWEVRTYVIVGAKHDIVAEASLIGTSYIKPAAGFTANNKDGLLIYFKADFDGAKVIGELKGGIDKATRSYTKEIIILDQKPNVFNFNKSFK</sequence>
<proteinExistence type="predicted"/>
<dbReference type="Proteomes" id="UP001621706">
    <property type="component" value="Unassembled WGS sequence"/>
</dbReference>